<accession>A0A5B9RWA8</accession>
<dbReference type="AlphaFoldDB" id="A0A5B9RWA8"/>
<dbReference type="RefSeq" id="WP_150222395.1">
    <property type="nucleotide sequence ID" value="NZ_CP042964.1"/>
</dbReference>
<dbReference type="Pfam" id="PF00155">
    <property type="entry name" value="Aminotran_1_2"/>
    <property type="match status" value="1"/>
</dbReference>
<dbReference type="Proteomes" id="UP000321940">
    <property type="component" value="Plasmid pTLV-1"/>
</dbReference>
<proteinExistence type="predicted"/>
<protein>
    <submittedName>
        <fullName evidence="2">Aminotransferase class I/II-fold pyridoxal phosphate-dependent enzyme</fullName>
    </submittedName>
</protein>
<evidence type="ECO:0000313" key="3">
    <source>
        <dbReference type="Proteomes" id="UP000321940"/>
    </source>
</evidence>
<dbReference type="InterPro" id="IPR015421">
    <property type="entry name" value="PyrdxlP-dep_Trfase_major"/>
</dbReference>
<gene>
    <name evidence="2" type="ORF">D1093_09715</name>
</gene>
<dbReference type="InterPro" id="IPR004839">
    <property type="entry name" value="Aminotransferase_I/II_large"/>
</dbReference>
<keyword evidence="2" id="KW-0032">Aminotransferase</keyword>
<keyword evidence="2" id="KW-0614">Plasmid</keyword>
<dbReference type="InterPro" id="IPR015422">
    <property type="entry name" value="PyrdxlP-dep_Trfase_small"/>
</dbReference>
<keyword evidence="3" id="KW-1185">Reference proteome</keyword>
<feature type="domain" description="Aminotransferase class I/classII large" evidence="1">
    <location>
        <begin position="64"/>
        <end position="360"/>
    </location>
</feature>
<sequence>MVKVDSFISKTTLTDYEQVGFSIELNLADGHAYQECTDCQQKIVKRMSEIWHATEQQSILDTEESFIHCYGNLISSSGLSEVADSMILPTASNSIDLVASYLSHRNMKALLTYPTFDNLALLLHRRGVPIFPVTESELIDPIYLRKNLSKVDALFLVNPNNPTGTNLKEYEFIHIVEECKRANKIIIIDASFRLYYPQTWDSYKILNKTNSSYIIFEDTGKVFPTQDMKASLLSCSADHMFMLRELYNEIYLCVSKFTLGVLSEFFAEAFTGVSPLVNFHEIVALRRKFLRNKINEKHIDNNAKSSLIGVEWMRIPQFSLNDLDFVRKVQTLGVAVLPGRNFFWANVGSPETTNNFRISLMKPLGVFQQGVGILAEYLEHKGGGK</sequence>
<dbReference type="GO" id="GO:0030170">
    <property type="term" value="F:pyridoxal phosphate binding"/>
    <property type="evidence" value="ECO:0007669"/>
    <property type="project" value="InterPro"/>
</dbReference>
<dbReference type="Gene3D" id="3.90.1150.10">
    <property type="entry name" value="Aspartate Aminotransferase, domain 1"/>
    <property type="match status" value="1"/>
</dbReference>
<dbReference type="Gene3D" id="3.40.640.10">
    <property type="entry name" value="Type I PLP-dependent aspartate aminotransferase-like (Major domain)"/>
    <property type="match status" value="1"/>
</dbReference>
<name>A0A5B9RWA8_9HYPH</name>
<evidence type="ECO:0000259" key="1">
    <source>
        <dbReference type="Pfam" id="PF00155"/>
    </source>
</evidence>
<dbReference type="InterPro" id="IPR015424">
    <property type="entry name" value="PyrdxlP-dep_Trfase"/>
</dbReference>
<evidence type="ECO:0000313" key="2">
    <source>
        <dbReference type="EMBL" id="QEG79287.1"/>
    </source>
</evidence>
<organism evidence="2 3">
    <name type="scientific">Bartonella kosoyi</name>
    <dbReference type="NCBI Taxonomy" id="2133959"/>
    <lineage>
        <taxon>Bacteria</taxon>
        <taxon>Pseudomonadati</taxon>
        <taxon>Pseudomonadota</taxon>
        <taxon>Alphaproteobacteria</taxon>
        <taxon>Hyphomicrobiales</taxon>
        <taxon>Bartonellaceae</taxon>
        <taxon>Bartonella</taxon>
    </lineage>
</organism>
<reference evidence="2 3" key="1">
    <citation type="journal article" date="2020" name="Int. J. Syst. Evol. Microbiol.">
        <title>Bartonella kosoyi sp. nov. and Bartonella krasnovii sp. nov., two novel species closely related to the zoonotic Bartonella elizabethae, isolated from black rats and wild desert rodent-fleas.</title>
        <authorList>
            <person name="Gutierrez R."/>
            <person name="Shalit T."/>
            <person name="Markus B."/>
            <person name="Yuan C."/>
            <person name="Nachum-Biala Y."/>
            <person name="Elad D."/>
            <person name="Harrus S."/>
        </authorList>
    </citation>
    <scope>NUCLEOTIDE SEQUENCE [LARGE SCALE GENOMIC DNA]</scope>
    <source>
        <strain evidence="2 3">Tel Aviv</strain>
        <plasmid evidence="2">pTLV-1</plasmid>
    </source>
</reference>
<dbReference type="GO" id="GO:0008483">
    <property type="term" value="F:transaminase activity"/>
    <property type="evidence" value="ECO:0007669"/>
    <property type="project" value="UniProtKB-KW"/>
</dbReference>
<geneLocation type="plasmid" evidence="2 3">
    <name>pTLV-1</name>
</geneLocation>
<dbReference type="KEGG" id="bky:D1093_09715"/>
<dbReference type="EMBL" id="CP042964">
    <property type="protein sequence ID" value="QEG79287.1"/>
    <property type="molecule type" value="Genomic_DNA"/>
</dbReference>
<dbReference type="SUPFAM" id="SSF53383">
    <property type="entry name" value="PLP-dependent transferases"/>
    <property type="match status" value="1"/>
</dbReference>
<keyword evidence="2" id="KW-0808">Transferase</keyword>